<gene>
    <name evidence="3" type="ORF">XAP6984_710019</name>
    <name evidence="4" type="ORF">XAP7430_680019</name>
</gene>
<feature type="signal peptide" evidence="1">
    <location>
        <begin position="1"/>
        <end position="30"/>
    </location>
</feature>
<evidence type="ECO:0000313" key="4">
    <source>
        <dbReference type="EMBL" id="SON91886.1"/>
    </source>
</evidence>
<keyword evidence="6" id="KW-1185">Reference proteome</keyword>
<accession>A0AB38E354</accession>
<dbReference type="PANTHER" id="PTHR32060">
    <property type="entry name" value="TAIL-SPECIFIC PROTEASE"/>
    <property type="match status" value="1"/>
</dbReference>
<feature type="chain" id="PRO_5044279911" evidence="1">
    <location>
        <begin position="31"/>
        <end position="519"/>
    </location>
</feature>
<feature type="domain" description="Tail specific protease" evidence="2">
    <location>
        <begin position="271"/>
        <end position="437"/>
    </location>
</feature>
<reference evidence="5 6" key="1">
    <citation type="submission" date="2017-10" db="EMBL/GenBank/DDBJ databases">
        <authorList>
            <person name="Regsiter A."/>
            <person name="William W."/>
        </authorList>
    </citation>
    <scope>NUCLEOTIDE SEQUENCE [LARGE SCALE GENOMIC DNA]</scope>
    <source>
        <strain evidence="3 6">CFBP6984</strain>
        <strain evidence="4 5">CFBP7430</strain>
    </source>
</reference>
<dbReference type="GO" id="GO:0004175">
    <property type="term" value="F:endopeptidase activity"/>
    <property type="evidence" value="ECO:0007669"/>
    <property type="project" value="TreeGrafter"/>
</dbReference>
<evidence type="ECO:0000313" key="6">
    <source>
        <dbReference type="Proteomes" id="UP000234181"/>
    </source>
</evidence>
<dbReference type="Proteomes" id="UP000234166">
    <property type="component" value="Unassembled WGS sequence"/>
</dbReference>
<name>A0AB38E354_XANCH</name>
<protein>
    <submittedName>
        <fullName evidence="4">Peptidase family S41</fullName>
    </submittedName>
</protein>
<dbReference type="GO" id="GO:0006508">
    <property type="term" value="P:proteolysis"/>
    <property type="evidence" value="ECO:0007669"/>
    <property type="project" value="InterPro"/>
</dbReference>
<dbReference type="PANTHER" id="PTHR32060:SF30">
    <property type="entry name" value="CARBOXY-TERMINAL PROCESSING PROTEASE CTPA"/>
    <property type="match status" value="1"/>
</dbReference>
<dbReference type="GO" id="GO:0008236">
    <property type="term" value="F:serine-type peptidase activity"/>
    <property type="evidence" value="ECO:0007669"/>
    <property type="project" value="InterPro"/>
</dbReference>
<evidence type="ECO:0000313" key="5">
    <source>
        <dbReference type="Proteomes" id="UP000234166"/>
    </source>
</evidence>
<dbReference type="Gene3D" id="3.90.226.10">
    <property type="entry name" value="2-enoyl-CoA Hydratase, Chain A, domain 1"/>
    <property type="match status" value="1"/>
</dbReference>
<keyword evidence="1" id="KW-0732">Signal</keyword>
<dbReference type="Pfam" id="PF03572">
    <property type="entry name" value="Peptidase_S41"/>
    <property type="match status" value="1"/>
</dbReference>
<sequence length="519" mass="56509">MSPRIRPHPLPLWRVLSWCVLCLPMCPAWAAPPAPPLGRDSPLSGPALLADVDVLQQAYAALHPGLYRYATEPQVAQRFAALRAELAHGATLGRAYLAISRLTASVRCGHSFPNFVNQPAPIQQALFPGERLLPFHFRWLQGRMIISRNGSDQPGLVPGTEVLSIDGVTSAQILAALMSVARADGSNDAKRVAQMEVRGFARIEAFDVYLPLLFPQISANPVLQVRTPGANAPRALRVSGIDAAQRNAMAPQRARDSAAPAWTLTMDSSDLAILRMPDWALYESRWDWHAFLARSFARLAERRVRALVIDLRGNEGGLDVGSVLLGYLAAGEVAVPPVRNLVRYRRLPDALASSVTTWDRSFRDWGTRARAYDARFYALDSPRGAAAQAYLPLRTPHFAGQVFVLTSAENSSATFEFAQQVQRNGLATLVGQPTGGNLRGINGSAFFFLHLPNSQIEVDLPLIGQFPISAQPDRGVLPDVPVHITAQDLQDGRDAEMDMVRALLRGDGTPPQGDQNAPA</sequence>
<dbReference type="InterPro" id="IPR005151">
    <property type="entry name" value="Tail-specific_protease"/>
</dbReference>
<dbReference type="GO" id="GO:0007165">
    <property type="term" value="P:signal transduction"/>
    <property type="evidence" value="ECO:0007669"/>
    <property type="project" value="TreeGrafter"/>
</dbReference>
<dbReference type="GO" id="GO:0030288">
    <property type="term" value="C:outer membrane-bounded periplasmic space"/>
    <property type="evidence" value="ECO:0007669"/>
    <property type="project" value="TreeGrafter"/>
</dbReference>
<comment type="caution">
    <text evidence="4">The sequence shown here is derived from an EMBL/GenBank/DDBJ whole genome shotgun (WGS) entry which is preliminary data.</text>
</comment>
<dbReference type="EMBL" id="OCYT01000130">
    <property type="protein sequence ID" value="SON85785.1"/>
    <property type="molecule type" value="Genomic_DNA"/>
</dbReference>
<proteinExistence type="predicted"/>
<dbReference type="AlphaFoldDB" id="A0AB38E354"/>
<evidence type="ECO:0000259" key="2">
    <source>
        <dbReference type="Pfam" id="PF03572"/>
    </source>
</evidence>
<dbReference type="Proteomes" id="UP000234181">
    <property type="component" value="Unassembled WGS sequence"/>
</dbReference>
<dbReference type="SUPFAM" id="SSF52096">
    <property type="entry name" value="ClpP/crotonase"/>
    <property type="match status" value="1"/>
</dbReference>
<evidence type="ECO:0000256" key="1">
    <source>
        <dbReference type="SAM" id="SignalP"/>
    </source>
</evidence>
<evidence type="ECO:0000313" key="3">
    <source>
        <dbReference type="EMBL" id="SON85785.1"/>
    </source>
</evidence>
<dbReference type="InterPro" id="IPR029045">
    <property type="entry name" value="ClpP/crotonase-like_dom_sf"/>
</dbReference>
<organism evidence="4 5">
    <name type="scientific">Xanthomonas campestris pv. phaseoli</name>
    <dbReference type="NCBI Taxonomy" id="317013"/>
    <lineage>
        <taxon>Bacteria</taxon>
        <taxon>Pseudomonadati</taxon>
        <taxon>Pseudomonadota</taxon>
        <taxon>Gammaproteobacteria</taxon>
        <taxon>Lysobacterales</taxon>
        <taxon>Lysobacteraceae</taxon>
        <taxon>Xanthomonas</taxon>
    </lineage>
</organism>
<dbReference type="EMBL" id="OCYS01000125">
    <property type="protein sequence ID" value="SON91886.1"/>
    <property type="molecule type" value="Genomic_DNA"/>
</dbReference>